<organism evidence="1">
    <name type="scientific">Arundo donax</name>
    <name type="common">Giant reed</name>
    <name type="synonym">Donax arundinaceus</name>
    <dbReference type="NCBI Taxonomy" id="35708"/>
    <lineage>
        <taxon>Eukaryota</taxon>
        <taxon>Viridiplantae</taxon>
        <taxon>Streptophyta</taxon>
        <taxon>Embryophyta</taxon>
        <taxon>Tracheophyta</taxon>
        <taxon>Spermatophyta</taxon>
        <taxon>Magnoliopsida</taxon>
        <taxon>Liliopsida</taxon>
        <taxon>Poales</taxon>
        <taxon>Poaceae</taxon>
        <taxon>PACMAD clade</taxon>
        <taxon>Arundinoideae</taxon>
        <taxon>Arundineae</taxon>
        <taxon>Arundo</taxon>
    </lineage>
</organism>
<accession>A0A0A8YME9</accession>
<evidence type="ECO:0000313" key="1">
    <source>
        <dbReference type="EMBL" id="JAD27769.1"/>
    </source>
</evidence>
<sequence length="26" mass="3065">MLVLRLFVACCYSSQRGILWFPSSTW</sequence>
<name>A0A0A8YME9_ARUDO</name>
<dbReference type="EMBL" id="GBRH01270126">
    <property type="protein sequence ID" value="JAD27769.1"/>
    <property type="molecule type" value="Transcribed_RNA"/>
</dbReference>
<dbReference type="AlphaFoldDB" id="A0A0A8YME9"/>
<reference evidence="1" key="1">
    <citation type="submission" date="2014-09" db="EMBL/GenBank/DDBJ databases">
        <authorList>
            <person name="Magalhaes I.L.F."/>
            <person name="Oliveira U."/>
            <person name="Santos F.R."/>
            <person name="Vidigal T.H.D.A."/>
            <person name="Brescovit A.D."/>
            <person name="Santos A.J."/>
        </authorList>
    </citation>
    <scope>NUCLEOTIDE SEQUENCE</scope>
    <source>
        <tissue evidence="1">Shoot tissue taken approximately 20 cm above the soil surface</tissue>
    </source>
</reference>
<proteinExistence type="predicted"/>
<protein>
    <submittedName>
        <fullName evidence="1">Uncharacterized protein</fullName>
    </submittedName>
</protein>
<reference evidence="1" key="2">
    <citation type="journal article" date="2015" name="Data Brief">
        <title>Shoot transcriptome of the giant reed, Arundo donax.</title>
        <authorList>
            <person name="Barrero R.A."/>
            <person name="Guerrero F.D."/>
            <person name="Moolhuijzen P."/>
            <person name="Goolsby J.A."/>
            <person name="Tidwell J."/>
            <person name="Bellgard S.E."/>
            <person name="Bellgard M.I."/>
        </authorList>
    </citation>
    <scope>NUCLEOTIDE SEQUENCE</scope>
    <source>
        <tissue evidence="1">Shoot tissue taken approximately 20 cm above the soil surface</tissue>
    </source>
</reference>